<keyword evidence="3" id="KW-1185">Reference proteome</keyword>
<keyword evidence="1" id="KW-0472">Membrane</keyword>
<feature type="transmembrane region" description="Helical" evidence="1">
    <location>
        <begin position="76"/>
        <end position="98"/>
    </location>
</feature>
<dbReference type="InterPro" id="IPR021257">
    <property type="entry name" value="DUF2809"/>
</dbReference>
<keyword evidence="1" id="KW-1133">Transmembrane helix</keyword>
<dbReference type="AlphaFoldDB" id="A0A975NXR6"/>
<dbReference type="Pfam" id="PF10990">
    <property type="entry name" value="DUF2809"/>
    <property type="match status" value="1"/>
</dbReference>
<accession>A0A975NXR6</accession>
<protein>
    <submittedName>
        <fullName evidence="2">DUF2809 domain-containing protein</fullName>
    </submittedName>
</protein>
<feature type="transmembrane region" description="Helical" evidence="1">
    <location>
        <begin position="110"/>
        <end position="133"/>
    </location>
</feature>
<feature type="transmembrane region" description="Helical" evidence="1">
    <location>
        <begin position="50"/>
        <end position="69"/>
    </location>
</feature>
<dbReference type="EMBL" id="CP076136">
    <property type="protein sequence ID" value="QWG22479.1"/>
    <property type="molecule type" value="Genomic_DNA"/>
</dbReference>
<sequence>MNGAAIDPARAARRSLVVARAGLCLSVIVCGLALRGFGLGLGLPALVVKYGGSTLWGTMVFLLVAMAAPNLSRPRIALVSAVIAIGVELFRLVHFPWLDAFRLTLPGALLLGRIFSTWNMLAYGVGIGLGVMLDRSSQPFAEPVIGRAFRATRWLMRALLPRQQSRGVRRPAQTARDR</sequence>
<dbReference type="Proteomes" id="UP000676951">
    <property type="component" value="Chromosome"/>
</dbReference>
<feature type="transmembrane region" description="Helical" evidence="1">
    <location>
        <begin position="17"/>
        <end position="38"/>
    </location>
</feature>
<evidence type="ECO:0000256" key="1">
    <source>
        <dbReference type="SAM" id="Phobius"/>
    </source>
</evidence>
<reference evidence="2 3" key="1">
    <citation type="submission" date="2021-06" db="EMBL/GenBank/DDBJ databases">
        <title>Bradyrhizobium sp. S2-11-4 Genome sequencing.</title>
        <authorList>
            <person name="Jin L."/>
        </authorList>
    </citation>
    <scope>NUCLEOTIDE SEQUENCE [LARGE SCALE GENOMIC DNA]</scope>
    <source>
        <strain evidence="2 3">S2-11-4</strain>
    </source>
</reference>
<gene>
    <name evidence="2" type="ORF">KMZ93_21315</name>
</gene>
<proteinExistence type="predicted"/>
<evidence type="ECO:0000313" key="3">
    <source>
        <dbReference type="Proteomes" id="UP000676951"/>
    </source>
</evidence>
<evidence type="ECO:0000313" key="2">
    <source>
        <dbReference type="EMBL" id="QWG22479.1"/>
    </source>
</evidence>
<organism evidence="2 3">
    <name type="scientific">Bradyrhizobium sediminis</name>
    <dbReference type="NCBI Taxonomy" id="2840469"/>
    <lineage>
        <taxon>Bacteria</taxon>
        <taxon>Pseudomonadati</taxon>
        <taxon>Pseudomonadota</taxon>
        <taxon>Alphaproteobacteria</taxon>
        <taxon>Hyphomicrobiales</taxon>
        <taxon>Nitrobacteraceae</taxon>
        <taxon>Bradyrhizobium</taxon>
    </lineage>
</organism>
<dbReference type="RefSeq" id="WP_215603248.1">
    <property type="nucleotide sequence ID" value="NZ_CP076136.1"/>
</dbReference>
<name>A0A975NXR6_9BRAD</name>
<keyword evidence="1" id="KW-0812">Transmembrane</keyword>